<dbReference type="Pfam" id="PF02565">
    <property type="entry name" value="RecO_C"/>
    <property type="match status" value="1"/>
</dbReference>
<dbReference type="GO" id="GO:0043590">
    <property type="term" value="C:bacterial nucleoid"/>
    <property type="evidence" value="ECO:0007669"/>
    <property type="project" value="TreeGrafter"/>
</dbReference>
<dbReference type="HOGENOM" id="CLU_066632_0_0_3"/>
<evidence type="ECO:0000256" key="1">
    <source>
        <dbReference type="ARBA" id="ARBA00007452"/>
    </source>
</evidence>
<evidence type="ECO:0000256" key="4">
    <source>
        <dbReference type="ARBA" id="ARBA00023172"/>
    </source>
</evidence>
<dbReference type="OrthoDB" id="9797083at2"/>
<dbReference type="STRING" id="497965.Cyan7822_2201"/>
<evidence type="ECO:0000256" key="3">
    <source>
        <dbReference type="ARBA" id="ARBA00022763"/>
    </source>
</evidence>
<evidence type="ECO:0000256" key="5">
    <source>
        <dbReference type="ARBA" id="ARBA00023204"/>
    </source>
</evidence>
<dbReference type="eggNOG" id="COG1381">
    <property type="taxonomic scope" value="Bacteria"/>
</dbReference>
<comment type="similarity">
    <text evidence="1 7">Belongs to the RecO family.</text>
</comment>
<accession>E0UE55</accession>
<evidence type="ECO:0000256" key="7">
    <source>
        <dbReference type="HAMAP-Rule" id="MF_00201"/>
    </source>
</evidence>
<keyword evidence="10" id="KW-1185">Reference proteome</keyword>
<protein>
    <recommendedName>
        <fullName evidence="2 7">DNA repair protein RecO</fullName>
    </recommendedName>
    <alternativeName>
        <fullName evidence="6 7">Recombination protein O</fullName>
    </alternativeName>
</protein>
<name>E0UE55_GLOV7</name>
<dbReference type="NCBIfam" id="TIGR00613">
    <property type="entry name" value="reco"/>
    <property type="match status" value="1"/>
</dbReference>
<dbReference type="AlphaFoldDB" id="E0UE55"/>
<dbReference type="Proteomes" id="UP000008206">
    <property type="component" value="Chromosome"/>
</dbReference>
<evidence type="ECO:0000259" key="8">
    <source>
        <dbReference type="Pfam" id="PF11967"/>
    </source>
</evidence>
<dbReference type="SUPFAM" id="SSF57863">
    <property type="entry name" value="ArfGap/RecO-like zinc finger"/>
    <property type="match status" value="1"/>
</dbReference>
<evidence type="ECO:0000313" key="10">
    <source>
        <dbReference type="Proteomes" id="UP000008206"/>
    </source>
</evidence>
<dbReference type="RefSeq" id="WP_013322285.1">
    <property type="nucleotide sequence ID" value="NC_014501.1"/>
</dbReference>
<keyword evidence="5 7" id="KW-0234">DNA repair</keyword>
<keyword evidence="4 7" id="KW-0233">DNA recombination</keyword>
<dbReference type="InterPro" id="IPR012340">
    <property type="entry name" value="NA-bd_OB-fold"/>
</dbReference>
<sequence>MTKTYQATGIILKGMPLGESDRLVTILTSEYGLIRAVAPGARKHKSRLRGRAELFVVNQLLIVKGRSLEKIIQAETLESYPGLSRDLGKLTVSQYIAELVLSLALSEQPQIELYELLNEHLRRIEQLSTPQSLYAHLAQAVYHLLAIAGVAPVFHSCCLTHQPIQTNFIDAHWRVGFSFDSGGTINLSLDRGNNNQAQNEPSQAIPLAKLNWKLTAVELTLLQQLSKKFLPKADEIFPRDVVIPSLDVAWIKIERLLREYAQYYLGYSFRSATLVDTLAPVEF</sequence>
<evidence type="ECO:0000256" key="6">
    <source>
        <dbReference type="ARBA" id="ARBA00033409"/>
    </source>
</evidence>
<evidence type="ECO:0000313" key="9">
    <source>
        <dbReference type="EMBL" id="ADN14180.1"/>
    </source>
</evidence>
<dbReference type="InterPro" id="IPR003717">
    <property type="entry name" value="RecO"/>
</dbReference>
<dbReference type="SUPFAM" id="SSF50249">
    <property type="entry name" value="Nucleic acid-binding proteins"/>
    <property type="match status" value="1"/>
</dbReference>
<feature type="domain" description="DNA replication/recombination mediator RecO N-terminal" evidence="8">
    <location>
        <begin position="2"/>
        <end position="80"/>
    </location>
</feature>
<dbReference type="PANTHER" id="PTHR33991:SF1">
    <property type="entry name" value="DNA REPAIR PROTEIN RECO"/>
    <property type="match status" value="1"/>
</dbReference>
<dbReference type="Gene3D" id="1.20.1440.120">
    <property type="entry name" value="Recombination protein O, C-terminal domain"/>
    <property type="match status" value="1"/>
</dbReference>
<dbReference type="GO" id="GO:0006310">
    <property type="term" value="P:DNA recombination"/>
    <property type="evidence" value="ECO:0007669"/>
    <property type="project" value="UniProtKB-UniRule"/>
</dbReference>
<evidence type="ECO:0000256" key="2">
    <source>
        <dbReference type="ARBA" id="ARBA00021310"/>
    </source>
</evidence>
<dbReference type="KEGG" id="cyj:Cyan7822_2201"/>
<reference evidence="10" key="1">
    <citation type="journal article" date="2011" name="MBio">
        <title>Novel metabolic attributes of the genus Cyanothece, comprising a group of unicellular nitrogen-fixing Cyanobacteria.</title>
        <authorList>
            <person name="Bandyopadhyay A."/>
            <person name="Elvitigala T."/>
            <person name="Welsh E."/>
            <person name="Stockel J."/>
            <person name="Liberton M."/>
            <person name="Min H."/>
            <person name="Sherman L.A."/>
            <person name="Pakrasi H.B."/>
        </authorList>
    </citation>
    <scope>NUCLEOTIDE SEQUENCE [LARGE SCALE GENOMIC DNA]</scope>
    <source>
        <strain evidence="10">PCC 7822</strain>
    </source>
</reference>
<comment type="function">
    <text evidence="7">Involved in DNA repair and RecF pathway recombination.</text>
</comment>
<dbReference type="PANTHER" id="PTHR33991">
    <property type="entry name" value="DNA REPAIR PROTEIN RECO"/>
    <property type="match status" value="1"/>
</dbReference>
<dbReference type="InterPro" id="IPR022572">
    <property type="entry name" value="DNA_rep/recomb_RecO_N"/>
</dbReference>
<dbReference type="HAMAP" id="MF_00201">
    <property type="entry name" value="RecO"/>
    <property type="match status" value="1"/>
</dbReference>
<dbReference type="EMBL" id="CP002198">
    <property type="protein sequence ID" value="ADN14180.1"/>
    <property type="molecule type" value="Genomic_DNA"/>
</dbReference>
<keyword evidence="3 7" id="KW-0227">DNA damage</keyword>
<dbReference type="InterPro" id="IPR037278">
    <property type="entry name" value="ARFGAP/RecO"/>
</dbReference>
<dbReference type="GO" id="GO:0006302">
    <property type="term" value="P:double-strand break repair"/>
    <property type="evidence" value="ECO:0007669"/>
    <property type="project" value="TreeGrafter"/>
</dbReference>
<dbReference type="Pfam" id="PF11967">
    <property type="entry name" value="RecO_N"/>
    <property type="match status" value="1"/>
</dbReference>
<organism evidence="9 10">
    <name type="scientific">Gloeothece verrucosa (strain PCC 7822)</name>
    <name type="common">Cyanothece sp. (strain PCC 7822)</name>
    <dbReference type="NCBI Taxonomy" id="497965"/>
    <lineage>
        <taxon>Bacteria</taxon>
        <taxon>Bacillati</taxon>
        <taxon>Cyanobacteriota</taxon>
        <taxon>Cyanophyceae</taxon>
        <taxon>Oscillatoriophycideae</taxon>
        <taxon>Chroococcales</taxon>
        <taxon>Aphanothecaceae</taxon>
        <taxon>Gloeothece</taxon>
        <taxon>Gloeothece verrucosa</taxon>
    </lineage>
</organism>
<dbReference type="Gene3D" id="2.40.50.140">
    <property type="entry name" value="Nucleic acid-binding proteins"/>
    <property type="match status" value="1"/>
</dbReference>
<proteinExistence type="inferred from homology"/>
<gene>
    <name evidence="7" type="primary">recO</name>
    <name evidence="9" type="ordered locus">Cyan7822_2201</name>
</gene>
<dbReference type="InterPro" id="IPR042242">
    <property type="entry name" value="RecO_C"/>
</dbReference>